<feature type="compositionally biased region" description="Polar residues" evidence="1">
    <location>
        <begin position="777"/>
        <end position="792"/>
    </location>
</feature>
<feature type="compositionally biased region" description="Basic and acidic residues" evidence="1">
    <location>
        <begin position="135"/>
        <end position="145"/>
    </location>
</feature>
<feature type="compositionally biased region" description="Pro residues" evidence="1">
    <location>
        <begin position="613"/>
        <end position="627"/>
    </location>
</feature>
<dbReference type="AlphaFoldDB" id="A0A1E3H8T3"/>
<dbReference type="Proteomes" id="UP000094065">
    <property type="component" value="Unassembled WGS sequence"/>
</dbReference>
<feature type="compositionally biased region" description="Low complexity" evidence="1">
    <location>
        <begin position="855"/>
        <end position="869"/>
    </location>
</feature>
<feature type="region of interest" description="Disordered" evidence="1">
    <location>
        <begin position="409"/>
        <end position="591"/>
    </location>
</feature>
<sequence>MPMAYLDLRELTQLIHLADRGGIGQATANTDCVAEQPDQLMFIQGDHLVLLRDLGEVLLASCEGVIGWARRGDLAEVKLASGSAPTSPSLPVPASAEVPPTTTLTAPSPPPAHVEQFQQPLQATIAGLGLGLEGPARDDTVRRDSGTSGPFELETDSPQPSPDLYSSFAKEEKGEAFDLPPRPPKSRLRLGSVAGSSEASSGGYEGIGGFMMSARNGGTSPDEEIPTSLPAPTHTTTPQTPSILLPSRSSSPDLLAHRPSPSPSSSEDDGESDRSWDIYDDYARESMYGPLGNLARHSARMAAGTAVLGLPKGKPRRWSSGSGDGDGSGSEGDAGDEGTARGRTWAALQGAQGRQEERTPEGELIPKGGEEQNTPKGDSHYPSPITPAFGVDVKAPAPMTATELRLKLLNDGDSSRVSSPIPDTKLITPSEPDTSITASIDSFHTAANTEEGPASASEQTPEMTKSSSEGSHTLLASPLPIEDVPSSSASGHSSHSDLFPTPRVSSTPRHPNFSPTTKSPFYSPGHCSSPNPNLNPSPSPHASPVVPWSPDSPSSPHSIDATRTAVVKSRDAKRDGNGKRPRGLTLVGRMDNDLRAAQGPVPITFLVNGEGFPIPPSPLPTPTPGTPSTPGTPGTAVPGPGMNGTSREGIGLGLPGHGHLGQGQGQEPERRASSPLASPTNVETPTFPAHPMPPVRSVTAPITPVPTPQPQQPKTYQAQQQQQSNSQPASRAQSRQATGIDKELESSPTIPAAGARPRSRSFSSSVARTLGVGRKASTPSALSISSANERSTLPSPLPQQQPQSATLKKTFLSKSSLAPTTAQSTPPHSPAKSTLSRASGNNDSVLSLPLPPPSATSASFSFPSSKSSKGAARKTSRPLPSPVSHKDFLEETVKADGMDFELVQPRKPPALFSPTSTTSMSFDSSDLTSAGGGSGDEGKTLEGSIRSGTSAGGLKVMAETDEWGFLKDRSPTPEIFMSRNAPGEYRAIEGKWLSIISTPLNGAQPGKKVRKLVIESGVPNSLRGRVWAWFMAGTLSARVPGLYGELLEHDKGLEDDRIERDVVSAYPDHSIFADPNSAGQQDLRSILRAYSNFAPAGYRREMSLIAGCLLIHCVAEDSFWLLSGLVNSVLKDFYGEGQVGLGVEAEVFAKLLGEKDGKLAKAFREFGLHPREYLDKWFGQLFIRHLPWPTVLRVIDAVVCEGTRFLLIASLTILSLSRDRLLRLPQDHDSVLAYLQNLPQDSLMLPENFMKACEGVRYEEKEYRRTRAAVEKELMR</sequence>
<comment type="caution">
    <text evidence="3">The sequence shown here is derived from an EMBL/GenBank/DDBJ whole genome shotgun (WGS) entry which is preliminary data.</text>
</comment>
<dbReference type="PROSITE" id="PS50086">
    <property type="entry name" value="TBC_RABGAP"/>
    <property type="match status" value="1"/>
</dbReference>
<organism evidence="3 4">
    <name type="scientific">Cryptococcus amylolentus CBS 6039</name>
    <dbReference type="NCBI Taxonomy" id="1295533"/>
    <lineage>
        <taxon>Eukaryota</taxon>
        <taxon>Fungi</taxon>
        <taxon>Dikarya</taxon>
        <taxon>Basidiomycota</taxon>
        <taxon>Agaricomycotina</taxon>
        <taxon>Tremellomycetes</taxon>
        <taxon>Tremellales</taxon>
        <taxon>Cryptococcaceae</taxon>
        <taxon>Cryptococcus</taxon>
    </lineage>
</organism>
<feature type="compositionally biased region" description="Low complexity" evidence="1">
    <location>
        <begin position="912"/>
        <end position="929"/>
    </location>
</feature>
<feature type="compositionally biased region" description="Low complexity" evidence="1">
    <location>
        <begin position="628"/>
        <end position="640"/>
    </location>
</feature>
<feature type="domain" description="Rab-GAP TBC" evidence="2">
    <location>
        <begin position="1017"/>
        <end position="1202"/>
    </location>
</feature>
<feature type="compositionally biased region" description="Polar residues" evidence="1">
    <location>
        <begin position="431"/>
        <end position="448"/>
    </location>
</feature>
<feature type="compositionally biased region" description="Polar residues" evidence="1">
    <location>
        <begin position="675"/>
        <end position="684"/>
    </location>
</feature>
<feature type="compositionally biased region" description="Polar residues" evidence="1">
    <location>
        <begin position="456"/>
        <end position="471"/>
    </location>
</feature>
<feature type="region of interest" description="Disordered" evidence="1">
    <location>
        <begin position="607"/>
        <end position="886"/>
    </location>
</feature>
<feature type="compositionally biased region" description="Gly residues" evidence="1">
    <location>
        <begin position="322"/>
        <end position="332"/>
    </location>
</feature>
<dbReference type="SUPFAM" id="SSF47923">
    <property type="entry name" value="Ypt/Rab-GAP domain of gyp1p"/>
    <property type="match status" value="2"/>
</dbReference>
<feature type="compositionally biased region" description="Basic and acidic residues" evidence="1">
    <location>
        <begin position="568"/>
        <end position="578"/>
    </location>
</feature>
<feature type="region of interest" description="Disordered" evidence="1">
    <location>
        <begin position="81"/>
        <end position="112"/>
    </location>
</feature>
<dbReference type="GeneID" id="30159442"/>
<feature type="region of interest" description="Disordered" evidence="1">
    <location>
        <begin position="307"/>
        <end position="394"/>
    </location>
</feature>
<feature type="compositionally biased region" description="Low complexity" evidence="1">
    <location>
        <begin position="712"/>
        <end position="738"/>
    </location>
</feature>
<evidence type="ECO:0000256" key="1">
    <source>
        <dbReference type="SAM" id="MobiDB-lite"/>
    </source>
</evidence>
<dbReference type="PANTHER" id="PTHR47219">
    <property type="entry name" value="RAB GTPASE-ACTIVATING PROTEIN 1-LIKE"/>
    <property type="match status" value="1"/>
</dbReference>
<dbReference type="EMBL" id="AWGJ01000014">
    <property type="protein sequence ID" value="ODN72694.1"/>
    <property type="molecule type" value="Genomic_DNA"/>
</dbReference>
<evidence type="ECO:0000313" key="4">
    <source>
        <dbReference type="Proteomes" id="UP000094065"/>
    </source>
</evidence>
<dbReference type="Pfam" id="PF00566">
    <property type="entry name" value="RabGAP-TBC"/>
    <property type="match status" value="1"/>
</dbReference>
<reference evidence="3 4" key="1">
    <citation type="submission" date="2016-06" db="EMBL/GenBank/DDBJ databases">
        <title>Evolution of pathogenesis and genome organization in the Tremellales.</title>
        <authorList>
            <person name="Cuomo C."/>
            <person name="Litvintseva A."/>
            <person name="Heitman J."/>
            <person name="Chen Y."/>
            <person name="Sun S."/>
            <person name="Springer D."/>
            <person name="Dromer F."/>
            <person name="Young S."/>
            <person name="Zeng Q."/>
            <person name="Chapman S."/>
            <person name="Gujja S."/>
            <person name="Saif S."/>
            <person name="Birren B."/>
        </authorList>
    </citation>
    <scope>NUCLEOTIDE SEQUENCE [LARGE SCALE GENOMIC DNA]</scope>
    <source>
        <strain evidence="3 4">CBS 6039</strain>
    </source>
</reference>
<feature type="compositionally biased region" description="Low complexity" evidence="1">
    <location>
        <begin position="189"/>
        <end position="202"/>
    </location>
</feature>
<dbReference type="OrthoDB" id="159449at2759"/>
<dbReference type="InterPro" id="IPR000195">
    <property type="entry name" value="Rab-GAP-TBC_dom"/>
</dbReference>
<name>A0A1E3H8T3_9TREE</name>
<proteinExistence type="predicted"/>
<feature type="region of interest" description="Disordered" evidence="1">
    <location>
        <begin position="130"/>
        <end position="275"/>
    </location>
</feature>
<protein>
    <recommendedName>
        <fullName evidence="2">Rab-GAP TBC domain-containing protein</fullName>
    </recommendedName>
</protein>
<evidence type="ECO:0000313" key="3">
    <source>
        <dbReference type="EMBL" id="ODN72694.1"/>
    </source>
</evidence>
<dbReference type="Gene3D" id="1.10.472.80">
    <property type="entry name" value="Ypt/Rab-GAP domain of gyp1p, domain 3"/>
    <property type="match status" value="1"/>
</dbReference>
<dbReference type="GO" id="GO:0031267">
    <property type="term" value="F:small GTPase binding"/>
    <property type="evidence" value="ECO:0007669"/>
    <property type="project" value="TreeGrafter"/>
</dbReference>
<dbReference type="GO" id="GO:0005096">
    <property type="term" value="F:GTPase activator activity"/>
    <property type="evidence" value="ECO:0007669"/>
    <property type="project" value="TreeGrafter"/>
</dbReference>
<feature type="compositionally biased region" description="Polar residues" evidence="1">
    <location>
        <begin position="503"/>
        <end position="520"/>
    </location>
</feature>
<dbReference type="InterPro" id="IPR050302">
    <property type="entry name" value="Rab_GAP_TBC_domain"/>
</dbReference>
<feature type="compositionally biased region" description="Polar residues" evidence="1">
    <location>
        <begin position="812"/>
        <end position="845"/>
    </location>
</feature>
<dbReference type="RefSeq" id="XP_018988635.1">
    <property type="nucleotide sequence ID" value="XM_019142972.1"/>
</dbReference>
<feature type="compositionally biased region" description="Low complexity" evidence="1">
    <location>
        <begin position="542"/>
        <end position="556"/>
    </location>
</feature>
<dbReference type="PANTHER" id="PTHR47219:SF9">
    <property type="entry name" value="GTPASE ACTIVATING PROTEIN AND CENTROSOME-ASSOCIATED, ISOFORM B"/>
    <property type="match status" value="1"/>
</dbReference>
<evidence type="ECO:0000259" key="2">
    <source>
        <dbReference type="PROSITE" id="PS50086"/>
    </source>
</evidence>
<accession>A0A1E3H8T3</accession>
<dbReference type="SMART" id="SM00164">
    <property type="entry name" value="TBC"/>
    <property type="match status" value="1"/>
</dbReference>
<dbReference type="Gene3D" id="1.10.8.270">
    <property type="entry name" value="putative rabgap domain of human tbc1 domain family member 14 like domains"/>
    <property type="match status" value="1"/>
</dbReference>
<dbReference type="STRING" id="1295533.A0A1E3H8T3"/>
<dbReference type="InterPro" id="IPR035969">
    <property type="entry name" value="Rab-GAP_TBC_sf"/>
</dbReference>
<feature type="compositionally biased region" description="Gly residues" evidence="1">
    <location>
        <begin position="650"/>
        <end position="664"/>
    </location>
</feature>
<feature type="region of interest" description="Disordered" evidence="1">
    <location>
        <begin position="906"/>
        <end position="949"/>
    </location>
</feature>
<keyword evidence="4" id="KW-1185">Reference proteome</keyword>
<feature type="compositionally biased region" description="Low complexity" evidence="1">
    <location>
        <begin position="230"/>
        <end position="254"/>
    </location>
</feature>
<gene>
    <name evidence="3" type="ORF">L202_08133</name>
</gene>